<evidence type="ECO:0000256" key="8">
    <source>
        <dbReference type="ARBA" id="ARBA00023136"/>
    </source>
</evidence>
<accession>A0A318K5B4</accession>
<dbReference type="SUPFAM" id="SSF161098">
    <property type="entry name" value="MetI-like"/>
    <property type="match status" value="1"/>
</dbReference>
<organism evidence="13 14">
    <name type="scientific">Nocardia tenerifensis</name>
    <dbReference type="NCBI Taxonomy" id="228006"/>
    <lineage>
        <taxon>Bacteria</taxon>
        <taxon>Bacillati</taxon>
        <taxon>Actinomycetota</taxon>
        <taxon>Actinomycetes</taxon>
        <taxon>Mycobacteriales</taxon>
        <taxon>Nocardiaceae</taxon>
        <taxon>Nocardia</taxon>
    </lineage>
</organism>
<keyword evidence="8 9" id="KW-0472">Membrane</keyword>
<feature type="transmembrane region" description="Helical" evidence="9">
    <location>
        <begin position="147"/>
        <end position="174"/>
    </location>
</feature>
<feature type="transmembrane region" description="Helical" evidence="9">
    <location>
        <begin position="49"/>
        <end position="75"/>
    </location>
</feature>
<evidence type="ECO:0000256" key="6">
    <source>
        <dbReference type="ARBA" id="ARBA00022692"/>
    </source>
</evidence>
<keyword evidence="4 10" id="KW-1003">Cell membrane</keyword>
<dbReference type="CDD" id="cd06261">
    <property type="entry name" value="TM_PBP2"/>
    <property type="match status" value="1"/>
</dbReference>
<dbReference type="Proteomes" id="UP000247569">
    <property type="component" value="Unassembled WGS sequence"/>
</dbReference>
<feature type="transmembrane region" description="Helical" evidence="9">
    <location>
        <begin position="194"/>
        <end position="219"/>
    </location>
</feature>
<evidence type="ECO:0000256" key="5">
    <source>
        <dbReference type="ARBA" id="ARBA00022592"/>
    </source>
</evidence>
<dbReference type="GO" id="GO:0005886">
    <property type="term" value="C:plasma membrane"/>
    <property type="evidence" value="ECO:0007669"/>
    <property type="project" value="UniProtKB-SubCell"/>
</dbReference>
<feature type="transmembrane region" description="Helical" evidence="9">
    <location>
        <begin position="320"/>
        <end position="339"/>
    </location>
</feature>
<evidence type="ECO:0000256" key="1">
    <source>
        <dbReference type="ARBA" id="ARBA00004651"/>
    </source>
</evidence>
<keyword evidence="5 10" id="KW-0592">Phosphate transport</keyword>
<feature type="domain" description="ABC transmembrane type-1" evidence="12">
    <location>
        <begin position="110"/>
        <end position="339"/>
    </location>
</feature>
<comment type="similarity">
    <text evidence="2 10">Belongs to the binding-protein-dependent transport system permease family. CysTW subfamily.</text>
</comment>
<evidence type="ECO:0000256" key="3">
    <source>
        <dbReference type="ARBA" id="ARBA00022448"/>
    </source>
</evidence>
<keyword evidence="7 9" id="KW-1133">Transmembrane helix</keyword>
<reference evidence="13 14" key="1">
    <citation type="submission" date="2018-05" db="EMBL/GenBank/DDBJ databases">
        <title>Genomic Encyclopedia of Type Strains, Phase IV (KMG-IV): sequencing the most valuable type-strain genomes for metagenomic binning, comparative biology and taxonomic classification.</title>
        <authorList>
            <person name="Goeker M."/>
        </authorList>
    </citation>
    <scope>NUCLEOTIDE SEQUENCE [LARGE SCALE GENOMIC DNA]</scope>
    <source>
        <strain evidence="13 14">DSM 44704</strain>
    </source>
</reference>
<keyword evidence="3 9" id="KW-0813">Transport</keyword>
<evidence type="ECO:0000259" key="12">
    <source>
        <dbReference type="PROSITE" id="PS50928"/>
    </source>
</evidence>
<dbReference type="InterPro" id="IPR000515">
    <property type="entry name" value="MetI-like"/>
</dbReference>
<evidence type="ECO:0000256" key="4">
    <source>
        <dbReference type="ARBA" id="ARBA00022475"/>
    </source>
</evidence>
<evidence type="ECO:0000313" key="14">
    <source>
        <dbReference type="Proteomes" id="UP000247569"/>
    </source>
</evidence>
<evidence type="ECO:0000256" key="9">
    <source>
        <dbReference type="RuleBase" id="RU363032"/>
    </source>
</evidence>
<comment type="function">
    <text evidence="10">Part of the binding-protein-dependent transport system for phosphate; probably responsible for the translocation of the substrate across the membrane.</text>
</comment>
<evidence type="ECO:0000313" key="13">
    <source>
        <dbReference type="EMBL" id="PXX66829.1"/>
    </source>
</evidence>
<name>A0A318K5B4_9NOCA</name>
<comment type="caution">
    <text evidence="13">The sequence shown here is derived from an EMBL/GenBank/DDBJ whole genome shotgun (WGS) entry which is preliminary data.</text>
</comment>
<dbReference type="GO" id="GO:0005315">
    <property type="term" value="F:phosphate transmembrane transporter activity"/>
    <property type="evidence" value="ECO:0007669"/>
    <property type="project" value="InterPro"/>
</dbReference>
<keyword evidence="6 9" id="KW-0812">Transmembrane</keyword>
<dbReference type="NCBIfam" id="TIGR02138">
    <property type="entry name" value="phosphate_pstC"/>
    <property type="match status" value="1"/>
</dbReference>
<evidence type="ECO:0000256" key="11">
    <source>
        <dbReference type="SAM" id="MobiDB-lite"/>
    </source>
</evidence>
<dbReference type="PROSITE" id="PS50928">
    <property type="entry name" value="ABC_TM1"/>
    <property type="match status" value="1"/>
</dbReference>
<evidence type="ECO:0000256" key="10">
    <source>
        <dbReference type="RuleBase" id="RU363054"/>
    </source>
</evidence>
<dbReference type="GO" id="GO:0006817">
    <property type="term" value="P:phosphate ion transport"/>
    <property type="evidence" value="ECO:0007669"/>
    <property type="project" value="UniProtKB-KW"/>
</dbReference>
<comment type="subcellular location">
    <subcellularLocation>
        <location evidence="1 9">Cell membrane</location>
        <topology evidence="1 9">Multi-pass membrane protein</topology>
    </subcellularLocation>
</comment>
<evidence type="ECO:0000256" key="7">
    <source>
        <dbReference type="ARBA" id="ARBA00022989"/>
    </source>
</evidence>
<dbReference type="Pfam" id="PF00528">
    <property type="entry name" value="BPD_transp_1"/>
    <property type="match status" value="1"/>
</dbReference>
<feature type="transmembrane region" description="Helical" evidence="9">
    <location>
        <begin position="260"/>
        <end position="283"/>
    </location>
</feature>
<sequence>MTVHPEVTAAGSSDSTGPRAAGDTAPMSSEPSTEPAPKARPAHSNRAEIIFRSLATASGAIIVAAIALIALFLLIRAVPSVMANDANFFTSTEFNTSNADHLRFGVRDLFMVTVLSSIFALVIAVPIGVGIALFLTHYSPKSLARPFAMLVDLLAAVPSIVFGLWGFLVLAPHLKPLQQFLNDNLGWLFLFSDGNVSISGGGTIFTAGVVLAVMILPIITSVSREVFALTPAAHIEAAHALGATKWEMVRMTVLPYGRSGVIAGSMLGLGRALGETIAVLVVLKTSAQAGGWSLFDGGYTFASRIAASASEFSSPLPTGAYIAAGFVLFALTFVVNALARLAAGGRVNG</sequence>
<dbReference type="InterPro" id="IPR011864">
    <property type="entry name" value="Phosphate_PstC"/>
</dbReference>
<keyword evidence="14" id="KW-1185">Reference proteome</keyword>
<gene>
    <name evidence="13" type="ORF">DFR70_103584</name>
</gene>
<dbReference type="InterPro" id="IPR051124">
    <property type="entry name" value="Phosphate_Transport_Permease"/>
</dbReference>
<feature type="transmembrane region" description="Helical" evidence="9">
    <location>
        <begin position="109"/>
        <end position="135"/>
    </location>
</feature>
<evidence type="ECO:0000256" key="2">
    <source>
        <dbReference type="ARBA" id="ARBA00007069"/>
    </source>
</evidence>
<protein>
    <recommendedName>
        <fullName evidence="10">Phosphate transport system permease protein</fullName>
    </recommendedName>
</protein>
<dbReference type="PANTHER" id="PTHR30425">
    <property type="entry name" value="PHOSPHATE TRANSPORT SYSTEM PERMEASE PROTEIN PST"/>
    <property type="match status" value="1"/>
</dbReference>
<dbReference type="PANTHER" id="PTHR30425:SF1">
    <property type="entry name" value="PHOSPHATE TRANSPORT SYSTEM PERMEASE PROTEIN PSTC"/>
    <property type="match status" value="1"/>
</dbReference>
<dbReference type="EMBL" id="QJKF01000003">
    <property type="protein sequence ID" value="PXX66829.1"/>
    <property type="molecule type" value="Genomic_DNA"/>
</dbReference>
<dbReference type="AlphaFoldDB" id="A0A318K5B4"/>
<dbReference type="InterPro" id="IPR035906">
    <property type="entry name" value="MetI-like_sf"/>
</dbReference>
<feature type="region of interest" description="Disordered" evidence="11">
    <location>
        <begin position="1"/>
        <end position="41"/>
    </location>
</feature>
<proteinExistence type="inferred from homology"/>
<dbReference type="Gene3D" id="1.10.3720.10">
    <property type="entry name" value="MetI-like"/>
    <property type="match status" value="1"/>
</dbReference>